<comment type="caution">
    <text evidence="1">The sequence shown here is derived from an EMBL/GenBank/DDBJ whole genome shotgun (WGS) entry which is preliminary data.</text>
</comment>
<dbReference type="SUPFAM" id="SSF51126">
    <property type="entry name" value="Pectin lyase-like"/>
    <property type="match status" value="1"/>
</dbReference>
<dbReference type="InterPro" id="IPR012334">
    <property type="entry name" value="Pectin_lyas_fold"/>
</dbReference>
<dbReference type="PANTHER" id="PTHR10947">
    <property type="entry name" value="PHENYLALANYL-TRNA SYNTHETASE BETA CHAIN AND LEUCINE-RICH REPEAT-CONTAINING PROTEIN 47"/>
    <property type="match status" value="1"/>
</dbReference>
<dbReference type="PANTHER" id="PTHR10947:SF0">
    <property type="entry name" value="PHENYLALANINE--TRNA LIGASE BETA SUBUNIT"/>
    <property type="match status" value="1"/>
</dbReference>
<dbReference type="GO" id="GO:0006432">
    <property type="term" value="P:phenylalanyl-tRNA aminoacylation"/>
    <property type="evidence" value="ECO:0007669"/>
    <property type="project" value="InterPro"/>
</dbReference>
<evidence type="ECO:0000313" key="2">
    <source>
        <dbReference type="Proteomes" id="UP001157418"/>
    </source>
</evidence>
<keyword evidence="2" id="KW-1185">Reference proteome</keyword>
<dbReference type="Gene3D" id="3.50.40.10">
    <property type="entry name" value="Phenylalanyl-trna Synthetase, Chain B, domain 3"/>
    <property type="match status" value="1"/>
</dbReference>
<accession>A0AAU9PN60</accession>
<sequence length="120" mass="13613">MSLRIFLGLDSVPNYTLADISEQSMLKMHVKPETSEIRPYVVCVVLRGITFSEARYNSFIDLQDKLHQNICSDERGVRVLMNVDSFGAVGDGVFDDTKAFGDAWKEACFTDCIHWKQCNI</sequence>
<protein>
    <submittedName>
        <fullName evidence="1">Uncharacterized protein</fullName>
    </submittedName>
</protein>
<dbReference type="EMBL" id="CAKMRJ010005745">
    <property type="protein sequence ID" value="CAH1451679.1"/>
    <property type="molecule type" value="Genomic_DNA"/>
</dbReference>
<dbReference type="InterPro" id="IPR020825">
    <property type="entry name" value="Phe-tRNA_synthase-like_B3/B4"/>
</dbReference>
<dbReference type="Proteomes" id="UP001157418">
    <property type="component" value="Unassembled WGS sequence"/>
</dbReference>
<dbReference type="AlphaFoldDB" id="A0AAU9PN60"/>
<dbReference type="Gene3D" id="2.160.20.10">
    <property type="entry name" value="Single-stranded right-handed beta-helix, Pectin lyase-like"/>
    <property type="match status" value="1"/>
</dbReference>
<dbReference type="GO" id="GO:0004826">
    <property type="term" value="F:phenylalanine-tRNA ligase activity"/>
    <property type="evidence" value="ECO:0007669"/>
    <property type="project" value="InterPro"/>
</dbReference>
<name>A0AAU9PN60_9ASTR</name>
<dbReference type="GO" id="GO:0009328">
    <property type="term" value="C:phenylalanine-tRNA ligase complex"/>
    <property type="evidence" value="ECO:0007669"/>
    <property type="project" value="TreeGrafter"/>
</dbReference>
<reference evidence="1 2" key="1">
    <citation type="submission" date="2022-01" db="EMBL/GenBank/DDBJ databases">
        <authorList>
            <person name="Xiong W."/>
            <person name="Schranz E."/>
        </authorList>
    </citation>
    <scope>NUCLEOTIDE SEQUENCE [LARGE SCALE GENOMIC DNA]</scope>
</reference>
<organism evidence="1 2">
    <name type="scientific">Lactuca virosa</name>
    <dbReference type="NCBI Taxonomy" id="75947"/>
    <lineage>
        <taxon>Eukaryota</taxon>
        <taxon>Viridiplantae</taxon>
        <taxon>Streptophyta</taxon>
        <taxon>Embryophyta</taxon>
        <taxon>Tracheophyta</taxon>
        <taxon>Spermatophyta</taxon>
        <taxon>Magnoliopsida</taxon>
        <taxon>eudicotyledons</taxon>
        <taxon>Gunneridae</taxon>
        <taxon>Pentapetalae</taxon>
        <taxon>asterids</taxon>
        <taxon>campanulids</taxon>
        <taxon>Asterales</taxon>
        <taxon>Asteraceae</taxon>
        <taxon>Cichorioideae</taxon>
        <taxon>Cichorieae</taxon>
        <taxon>Lactucinae</taxon>
        <taxon>Lactuca</taxon>
    </lineage>
</organism>
<gene>
    <name evidence="1" type="ORF">LVIROSA_LOCUS37022</name>
</gene>
<dbReference type="InterPro" id="IPR045060">
    <property type="entry name" value="Phe-tRNA-ligase_IIc_bsu"/>
</dbReference>
<dbReference type="InterPro" id="IPR011050">
    <property type="entry name" value="Pectin_lyase_fold/virulence"/>
</dbReference>
<evidence type="ECO:0000313" key="1">
    <source>
        <dbReference type="EMBL" id="CAH1451679.1"/>
    </source>
</evidence>
<proteinExistence type="predicted"/>